<gene>
    <name evidence="2" type="ORF">NT6N_23690</name>
</gene>
<feature type="transmembrane region" description="Helical" evidence="1">
    <location>
        <begin position="35"/>
        <end position="55"/>
    </location>
</feature>
<dbReference type="KEGG" id="osu:NT6N_23690"/>
<sequence>MRDDFDVSFMRSVGFCIMVMLGWIFGWLFEIAIPMAYLEYVLSALAAFLFAKIFLDLDIKQRLTLTVFMPVIYVSTFHVSNSIEKFWVENALK</sequence>
<keyword evidence="1" id="KW-1133">Transmembrane helix</keyword>
<protein>
    <submittedName>
        <fullName evidence="2">Uncharacterized protein</fullName>
    </submittedName>
</protein>
<keyword evidence="1" id="KW-0812">Transmembrane</keyword>
<name>A0AAT9FMV3_9BACT</name>
<accession>A0AAT9FMV3</accession>
<proteinExistence type="predicted"/>
<evidence type="ECO:0000256" key="1">
    <source>
        <dbReference type="SAM" id="Phobius"/>
    </source>
</evidence>
<feature type="transmembrane region" description="Helical" evidence="1">
    <location>
        <begin position="12"/>
        <end position="29"/>
    </location>
</feature>
<reference evidence="2" key="1">
    <citation type="submission" date="2024-07" db="EMBL/GenBank/DDBJ databases">
        <title>Complete genome sequence of Verrucomicrobiaceae bacterium NT6N.</title>
        <authorList>
            <person name="Huang C."/>
            <person name="Takami H."/>
            <person name="Hamasaki K."/>
        </authorList>
    </citation>
    <scope>NUCLEOTIDE SEQUENCE</scope>
    <source>
        <strain evidence="2">NT6N</strain>
    </source>
</reference>
<organism evidence="2">
    <name type="scientific">Oceaniferula spumae</name>
    <dbReference type="NCBI Taxonomy" id="2979115"/>
    <lineage>
        <taxon>Bacteria</taxon>
        <taxon>Pseudomonadati</taxon>
        <taxon>Verrucomicrobiota</taxon>
        <taxon>Verrucomicrobiia</taxon>
        <taxon>Verrucomicrobiales</taxon>
        <taxon>Verrucomicrobiaceae</taxon>
        <taxon>Oceaniferula</taxon>
    </lineage>
</organism>
<dbReference type="AlphaFoldDB" id="A0AAT9FMV3"/>
<evidence type="ECO:0000313" key="2">
    <source>
        <dbReference type="EMBL" id="BDS07329.1"/>
    </source>
</evidence>
<keyword evidence="1" id="KW-0472">Membrane</keyword>
<dbReference type="EMBL" id="AP026866">
    <property type="protein sequence ID" value="BDS07329.1"/>
    <property type="molecule type" value="Genomic_DNA"/>
</dbReference>